<sequence>MDFTAFIKLYFSLGLSYSEFICCLAIIHKIVISMRTLKRRLTKLRLYRRKYPSNILNVASYVAEQFSESGCQNGYGRMHPKCLLAGFRTSRSDVAALLSLLDLQGCELRRRKRLRRRNYYAKGPNFIWHLDSYDKLKRYGLCINGCIDEFSRKIIWCKVTCSTSNPRIIAGHYIDAIEQLCACPKAVRGDRGTKNTHVAEMHNFLTNTHSFIFGPSTANQRIESFWRLLRMKCCQFWIEFFFFTSERDMLF</sequence>
<comment type="caution">
    <text evidence="3">The sequence shown here is derived from an EMBL/GenBank/DDBJ whole genome shotgun (WGS) entry which is preliminary data.</text>
</comment>
<gene>
    <name evidence="3" type="ORF">ACJMK2_025502</name>
</gene>
<feature type="domain" description="Integrase core" evidence="2">
    <location>
        <begin position="119"/>
        <end position="248"/>
    </location>
</feature>
<dbReference type="Proteomes" id="UP001634394">
    <property type="component" value="Unassembled WGS sequence"/>
</dbReference>
<name>A0ABD3XKG1_SINWO</name>
<dbReference type="InterPro" id="IPR012337">
    <property type="entry name" value="RNaseH-like_sf"/>
</dbReference>
<evidence type="ECO:0000259" key="2">
    <source>
        <dbReference type="Pfam" id="PF24764"/>
    </source>
</evidence>
<keyword evidence="1" id="KW-0472">Membrane</keyword>
<organism evidence="3 4">
    <name type="scientific">Sinanodonta woodiana</name>
    <name type="common">Chinese pond mussel</name>
    <name type="synonym">Anodonta woodiana</name>
    <dbReference type="NCBI Taxonomy" id="1069815"/>
    <lineage>
        <taxon>Eukaryota</taxon>
        <taxon>Metazoa</taxon>
        <taxon>Spiralia</taxon>
        <taxon>Lophotrochozoa</taxon>
        <taxon>Mollusca</taxon>
        <taxon>Bivalvia</taxon>
        <taxon>Autobranchia</taxon>
        <taxon>Heteroconchia</taxon>
        <taxon>Palaeoheterodonta</taxon>
        <taxon>Unionida</taxon>
        <taxon>Unionoidea</taxon>
        <taxon>Unionidae</taxon>
        <taxon>Unioninae</taxon>
        <taxon>Sinanodonta</taxon>
    </lineage>
</organism>
<evidence type="ECO:0000256" key="1">
    <source>
        <dbReference type="SAM" id="Phobius"/>
    </source>
</evidence>
<dbReference type="PANTHER" id="PTHR46791:SF12">
    <property type="match status" value="1"/>
</dbReference>
<accession>A0ABD3XKG1</accession>
<keyword evidence="1" id="KW-0812">Transmembrane</keyword>
<dbReference type="Pfam" id="PF24764">
    <property type="entry name" value="rva_4"/>
    <property type="match status" value="1"/>
</dbReference>
<feature type="transmembrane region" description="Helical" evidence="1">
    <location>
        <begin position="6"/>
        <end position="31"/>
    </location>
</feature>
<protein>
    <recommendedName>
        <fullName evidence="2">Integrase core domain-containing protein</fullName>
    </recommendedName>
</protein>
<dbReference type="AlphaFoldDB" id="A0ABD3XKG1"/>
<keyword evidence="4" id="KW-1185">Reference proteome</keyword>
<keyword evidence="1" id="KW-1133">Transmembrane helix</keyword>
<proteinExistence type="predicted"/>
<dbReference type="EMBL" id="JBJQND010000002">
    <property type="protein sequence ID" value="KAL3885445.1"/>
    <property type="molecule type" value="Genomic_DNA"/>
</dbReference>
<dbReference type="SUPFAM" id="SSF53098">
    <property type="entry name" value="Ribonuclease H-like"/>
    <property type="match status" value="1"/>
</dbReference>
<evidence type="ECO:0000313" key="3">
    <source>
        <dbReference type="EMBL" id="KAL3885445.1"/>
    </source>
</evidence>
<dbReference type="PANTHER" id="PTHR46791">
    <property type="entry name" value="EXPRESSED PROTEIN"/>
    <property type="match status" value="1"/>
</dbReference>
<reference evidence="3 4" key="1">
    <citation type="submission" date="2024-11" db="EMBL/GenBank/DDBJ databases">
        <title>Chromosome-level genome assembly of the freshwater bivalve Anodonta woodiana.</title>
        <authorList>
            <person name="Chen X."/>
        </authorList>
    </citation>
    <scope>NUCLEOTIDE SEQUENCE [LARGE SCALE GENOMIC DNA]</scope>
    <source>
        <strain evidence="3">MN2024</strain>
        <tissue evidence="3">Gills</tissue>
    </source>
</reference>
<evidence type="ECO:0000313" key="4">
    <source>
        <dbReference type="Proteomes" id="UP001634394"/>
    </source>
</evidence>
<dbReference type="InterPro" id="IPR058913">
    <property type="entry name" value="Integrase_dom_put"/>
</dbReference>